<dbReference type="AlphaFoldDB" id="A0A820LRS0"/>
<gene>
    <name evidence="1" type="ORF">FNK824_LOCUS42699</name>
</gene>
<organism evidence="1 2">
    <name type="scientific">Rotaria sordida</name>
    <dbReference type="NCBI Taxonomy" id="392033"/>
    <lineage>
        <taxon>Eukaryota</taxon>
        <taxon>Metazoa</taxon>
        <taxon>Spiralia</taxon>
        <taxon>Gnathifera</taxon>
        <taxon>Rotifera</taxon>
        <taxon>Eurotatoria</taxon>
        <taxon>Bdelloidea</taxon>
        <taxon>Philodinida</taxon>
        <taxon>Philodinidae</taxon>
        <taxon>Rotaria</taxon>
    </lineage>
</organism>
<feature type="non-terminal residue" evidence="1">
    <location>
        <position position="77"/>
    </location>
</feature>
<proteinExistence type="predicted"/>
<protein>
    <submittedName>
        <fullName evidence="1">Uncharacterized protein</fullName>
    </submittedName>
</protein>
<dbReference type="Proteomes" id="UP000663874">
    <property type="component" value="Unassembled WGS sequence"/>
</dbReference>
<name>A0A820LRS0_9BILA</name>
<sequence>MAQPASKPKFSVEDTSEKLKVELARLLNEKDGDTNLAQVLMDRLIDNVGRLTVEQARDILRFVFYPFGTDILNLSSQ</sequence>
<reference evidence="1" key="1">
    <citation type="submission" date="2021-02" db="EMBL/GenBank/DDBJ databases">
        <authorList>
            <person name="Nowell W R."/>
        </authorList>
    </citation>
    <scope>NUCLEOTIDE SEQUENCE</scope>
</reference>
<dbReference type="EMBL" id="CAJOBE010052577">
    <property type="protein sequence ID" value="CAF4361861.1"/>
    <property type="molecule type" value="Genomic_DNA"/>
</dbReference>
<accession>A0A820LRS0</accession>
<evidence type="ECO:0000313" key="1">
    <source>
        <dbReference type="EMBL" id="CAF4361861.1"/>
    </source>
</evidence>
<evidence type="ECO:0000313" key="2">
    <source>
        <dbReference type="Proteomes" id="UP000663874"/>
    </source>
</evidence>
<comment type="caution">
    <text evidence="1">The sequence shown here is derived from an EMBL/GenBank/DDBJ whole genome shotgun (WGS) entry which is preliminary data.</text>
</comment>